<sequence length="145" mass="15911">MAFIGNIVAAYAAQQIGEYNAQLYNQQASFAKAKAEQGRVAYNQLDRPRLLKSQASNYSNYYVSRAVSGAQLGRGSPYASLLEFQVNQHTDLAIADYNETVDYTDMQNQSLLLSAKAKGERFRGQMTAGVELGKAGGSLLEWLQS</sequence>
<accession>A0A1B0Z2J8</accession>
<dbReference type="EMBL" id="KT997882">
    <property type="protein sequence ID" value="ANO58418.1"/>
    <property type="molecule type" value="Genomic_DNA"/>
</dbReference>
<proteinExistence type="predicted"/>
<organism evidence="1">
    <name type="scientific">uncultured Alphaproteobacteria bacterium</name>
    <dbReference type="NCBI Taxonomy" id="91750"/>
    <lineage>
        <taxon>Bacteria</taxon>
        <taxon>Pseudomonadati</taxon>
        <taxon>Pseudomonadota</taxon>
        <taxon>Alphaproteobacteria</taxon>
        <taxon>environmental samples</taxon>
    </lineage>
</organism>
<dbReference type="EMBL" id="KT997802">
    <property type="protein sequence ID" value="ANO58217.1"/>
    <property type="molecule type" value="Genomic_DNA"/>
</dbReference>
<protein>
    <submittedName>
        <fullName evidence="1">Putative internal protein A</fullName>
    </submittedName>
</protein>
<reference evidence="1" key="1">
    <citation type="submission" date="2015-11" db="EMBL/GenBank/DDBJ databases">
        <title>Genomes of Abundant and Widespread Viruses from the Deep Ocean.</title>
        <authorList>
            <person name="Mizuno C.M."/>
            <person name="Ghai R."/>
            <person name="Saghai A."/>
            <person name="Lopez-Garcia P."/>
            <person name="Rodriguez-Valera F."/>
        </authorList>
    </citation>
    <scope>NUCLEOTIDE SEQUENCE</scope>
</reference>
<evidence type="ECO:0000313" key="1">
    <source>
        <dbReference type="EMBL" id="ANO58418.1"/>
    </source>
</evidence>
<dbReference type="AlphaFoldDB" id="A0A1B0Z2J8"/>
<name>A0A1B0Z2J8_9PROT</name>